<evidence type="ECO:0000256" key="3">
    <source>
        <dbReference type="ARBA" id="ARBA00023163"/>
    </source>
</evidence>
<dbReference type="GO" id="GO:0003700">
    <property type="term" value="F:DNA-binding transcription factor activity"/>
    <property type="evidence" value="ECO:0007669"/>
    <property type="project" value="InterPro"/>
</dbReference>
<dbReference type="PANTHER" id="PTHR46796">
    <property type="entry name" value="HTH-TYPE TRANSCRIPTIONAL ACTIVATOR RHAS-RELATED"/>
    <property type="match status" value="1"/>
</dbReference>
<comment type="function">
    <text evidence="4">Regulatory protein of the TOL plasmid xyl operons. XylS activates the xylXYZLTEGFJQKIH operon required for the degradation of toluene, m-xylene and p-xylene.</text>
</comment>
<keyword evidence="2" id="KW-0238">DNA-binding</keyword>
<reference evidence="6" key="1">
    <citation type="submission" date="2019-12" db="EMBL/GenBank/DDBJ databases">
        <title>Hybrid Genome Assemblies of two High G+C Isolates from Undergraduate Microbiology Courses.</title>
        <authorList>
            <person name="Ne Ville C.J."/>
            <person name="Enright D."/>
            <person name="Hernandez I."/>
            <person name="Dodsworth J."/>
            <person name="Orwin P.M."/>
        </authorList>
    </citation>
    <scope>NUCLEOTIDE SEQUENCE [LARGE SCALE GENOMIC DNA]</scope>
    <source>
        <strain evidence="6">Neo</strain>
    </source>
</reference>
<dbReference type="InterPro" id="IPR018060">
    <property type="entry name" value="HTH_AraC"/>
</dbReference>
<dbReference type="PROSITE" id="PS01124">
    <property type="entry name" value="HTH_ARAC_FAMILY_2"/>
    <property type="match status" value="1"/>
</dbReference>
<evidence type="ECO:0000256" key="4">
    <source>
        <dbReference type="ARBA" id="ARBA00037345"/>
    </source>
</evidence>
<feature type="domain" description="HTH araC/xylS-type" evidence="5">
    <location>
        <begin position="210"/>
        <end position="311"/>
    </location>
</feature>
<sequence length="311" mass="35014">MAMFAQMKSFDDVHLHAGAIVGWQQTYDQLSTGPVQTVLKHVTGERFQIFQESLNKRVVQHGVAPPGRLCLAMPKCGGELAVFQGKSLGTESVTLLHSGQEFFVQAAEGMDLLAITVEATRLENLAAREFSDSEMRRLARLSRLELRQQVLQTVRKRLEDVVTAALQNRFLPEHLLEDLTLECMLDLLDHRVEGDTGRAGNHMVSAYLVKQSQELALAHNDEPISVLQLCERLNVSRRTLQRSFQSVTGLRPVEYLRSVRLNAARRRLRQTCANQVTVARIASDFGFTHLGHFSGYYKALFGEHPSETPRH</sequence>
<dbReference type="InterPro" id="IPR050204">
    <property type="entry name" value="AraC_XylS_family_regulators"/>
</dbReference>
<evidence type="ECO:0000313" key="6">
    <source>
        <dbReference type="EMBL" id="QGW77608.1"/>
    </source>
</evidence>
<dbReference type="Proteomes" id="UP000426235">
    <property type="component" value="Chromosome"/>
</dbReference>
<dbReference type="Gene3D" id="1.10.10.60">
    <property type="entry name" value="Homeodomain-like"/>
    <property type="match status" value="1"/>
</dbReference>
<keyword evidence="7" id="KW-1185">Reference proteome</keyword>
<dbReference type="RefSeq" id="WP_157192594.1">
    <property type="nucleotide sequence ID" value="NZ_CP046621.1"/>
</dbReference>
<organism evidence="6 7">
    <name type="scientific">Pseudomonas alkylphenolica</name>
    <dbReference type="NCBI Taxonomy" id="237609"/>
    <lineage>
        <taxon>Bacteria</taxon>
        <taxon>Pseudomonadati</taxon>
        <taxon>Pseudomonadota</taxon>
        <taxon>Gammaproteobacteria</taxon>
        <taxon>Pseudomonadales</taxon>
        <taxon>Pseudomonadaceae</taxon>
        <taxon>Pseudomonas</taxon>
    </lineage>
</organism>
<dbReference type="GO" id="GO:0043565">
    <property type="term" value="F:sequence-specific DNA binding"/>
    <property type="evidence" value="ECO:0007669"/>
    <property type="project" value="InterPro"/>
</dbReference>
<dbReference type="PANTHER" id="PTHR46796:SF12">
    <property type="entry name" value="HTH-TYPE DNA-BINDING TRANSCRIPTIONAL ACTIVATOR EUTR"/>
    <property type="match status" value="1"/>
</dbReference>
<gene>
    <name evidence="6" type="ORF">GPJ81_13225</name>
</gene>
<name>A0A6I6HA18_9PSED</name>
<accession>A0A6I6HA18</accession>
<keyword evidence="1" id="KW-0805">Transcription regulation</keyword>
<evidence type="ECO:0000256" key="1">
    <source>
        <dbReference type="ARBA" id="ARBA00023015"/>
    </source>
</evidence>
<dbReference type="SMART" id="SM00342">
    <property type="entry name" value="HTH_ARAC"/>
    <property type="match status" value="1"/>
</dbReference>
<dbReference type="Pfam" id="PF12833">
    <property type="entry name" value="HTH_18"/>
    <property type="match status" value="1"/>
</dbReference>
<protein>
    <submittedName>
        <fullName evidence="6">Helix-turn-helix domain-containing protein</fullName>
    </submittedName>
</protein>
<dbReference type="AlphaFoldDB" id="A0A6I6HA18"/>
<dbReference type="EMBL" id="CP046621">
    <property type="protein sequence ID" value="QGW77608.1"/>
    <property type="molecule type" value="Genomic_DNA"/>
</dbReference>
<evidence type="ECO:0000259" key="5">
    <source>
        <dbReference type="PROSITE" id="PS01124"/>
    </source>
</evidence>
<keyword evidence="3" id="KW-0804">Transcription</keyword>
<evidence type="ECO:0000256" key="2">
    <source>
        <dbReference type="ARBA" id="ARBA00023125"/>
    </source>
</evidence>
<evidence type="ECO:0000313" key="7">
    <source>
        <dbReference type="Proteomes" id="UP000426235"/>
    </source>
</evidence>
<dbReference type="InterPro" id="IPR009057">
    <property type="entry name" value="Homeodomain-like_sf"/>
</dbReference>
<dbReference type="SUPFAM" id="SSF46689">
    <property type="entry name" value="Homeodomain-like"/>
    <property type="match status" value="2"/>
</dbReference>
<proteinExistence type="predicted"/>